<feature type="site" description="Activates thiol group during catalysis" evidence="6">
    <location>
        <position position="185"/>
    </location>
</feature>
<feature type="binding site" evidence="4">
    <location>
        <begin position="216"/>
        <end position="217"/>
    </location>
    <ligand>
        <name>D-glyceraldehyde 3-phosphate</name>
        <dbReference type="ChEBI" id="CHEBI:59776"/>
    </ligand>
</feature>
<keyword evidence="2" id="KW-0560">Oxidoreductase</keyword>
<comment type="caution">
    <text evidence="9">The sequence shown here is derived from an EMBL/GenBank/DDBJ whole genome shotgun (WGS) entry which is preliminary data.</text>
</comment>
<dbReference type="PANTHER" id="PTHR43148">
    <property type="entry name" value="GLYCERALDEHYDE-3-PHOSPHATE DEHYDROGENASE 2"/>
    <property type="match status" value="1"/>
</dbReference>
<feature type="binding site" evidence="5">
    <location>
        <begin position="11"/>
        <end position="12"/>
    </location>
    <ligand>
        <name>NAD(+)</name>
        <dbReference type="ChEBI" id="CHEBI:57540"/>
    </ligand>
</feature>
<feature type="binding site" evidence="4">
    <location>
        <begin position="157"/>
        <end position="159"/>
    </location>
    <ligand>
        <name>D-glyceraldehyde 3-phosphate</name>
        <dbReference type="ChEBI" id="CHEBI:59776"/>
    </ligand>
</feature>
<protein>
    <submittedName>
        <fullName evidence="9">Type I glyceraldehyde-3-phosphate dehydrogenase</fullName>
    </submittedName>
</protein>
<dbReference type="SUPFAM" id="SSF51735">
    <property type="entry name" value="NAD(P)-binding Rossmann-fold domains"/>
    <property type="match status" value="1"/>
</dbReference>
<feature type="binding site" evidence="5">
    <location>
        <position position="87"/>
    </location>
    <ligand>
        <name>NAD(+)</name>
        <dbReference type="ChEBI" id="CHEBI:57540"/>
    </ligand>
</feature>
<organism evidence="9 10">
    <name type="scientific">Candidatus Shapirobacteria bacterium CG09_land_8_20_14_0_10_49_15</name>
    <dbReference type="NCBI Taxonomy" id="1974482"/>
    <lineage>
        <taxon>Bacteria</taxon>
        <taxon>Candidatus Shapironibacteriota</taxon>
    </lineage>
</organism>
<dbReference type="GO" id="GO:0051287">
    <property type="term" value="F:NAD binding"/>
    <property type="evidence" value="ECO:0007669"/>
    <property type="project" value="InterPro"/>
</dbReference>
<dbReference type="InterPro" id="IPR020829">
    <property type="entry name" value="GlycerAld_3-P_DH_cat"/>
</dbReference>
<evidence type="ECO:0000313" key="9">
    <source>
        <dbReference type="EMBL" id="PIU02437.1"/>
    </source>
</evidence>
<dbReference type="InterPro" id="IPR020828">
    <property type="entry name" value="GlycerAld_3-P_DH_NAD(P)-bd"/>
</dbReference>
<dbReference type="PRINTS" id="PR00078">
    <property type="entry name" value="G3PDHDRGNASE"/>
</dbReference>
<feature type="domain" description="Glyceraldehyde 3-phosphate dehydrogenase NAD(P) binding" evidence="8">
    <location>
        <begin position="2"/>
        <end position="158"/>
    </location>
</feature>
<feature type="binding site" evidence="5">
    <location>
        <position position="321"/>
    </location>
    <ligand>
        <name>NAD(+)</name>
        <dbReference type="ChEBI" id="CHEBI:57540"/>
    </ligand>
</feature>
<evidence type="ECO:0000256" key="7">
    <source>
        <dbReference type="RuleBase" id="RU000397"/>
    </source>
</evidence>
<dbReference type="Pfam" id="PF02800">
    <property type="entry name" value="Gp_dh_C"/>
    <property type="match status" value="1"/>
</dbReference>
<dbReference type="FunFam" id="3.40.50.720:FF:000001">
    <property type="entry name" value="Glyceraldehyde-3-phosphate dehydrogenase"/>
    <property type="match status" value="1"/>
</dbReference>
<accession>A0A2M6XBJ6</accession>
<comment type="similarity">
    <text evidence="1 7">Belongs to the glyceraldehyde-3-phosphate dehydrogenase family.</text>
</comment>
<keyword evidence="5" id="KW-0520">NAD</keyword>
<name>A0A2M6XBJ6_9BACT</name>
<evidence type="ECO:0000256" key="2">
    <source>
        <dbReference type="ARBA" id="ARBA00023002"/>
    </source>
</evidence>
<dbReference type="AlphaFoldDB" id="A0A2M6XBJ6"/>
<dbReference type="InterPro" id="IPR036291">
    <property type="entry name" value="NAD(P)-bd_dom_sf"/>
</dbReference>
<evidence type="ECO:0000256" key="3">
    <source>
        <dbReference type="PIRSR" id="PIRSR000149-1"/>
    </source>
</evidence>
<sequence length="339" mass="36511">MINLAINGFGRIGRVALRAILTKYLDRVKPVAINTSGSMEAVGWAHLLEYDSVYGQFKGKISLQKGSGEEIGVMLVNNQRISLLAQREPAKIPWKQYAIGVVLETTGVFRERKLAAAHLDAGAKKVVISATANGVKPYIMGVNQQNYQGELMVSNASCTTNCVAPLAKIMMETLGIQKALLSTIHAYTADQSLVDDSHHDLRRARAAAVNIIPTSTGADEATVELLPGLQGLFDGMAYRVPTPGGSVVDLTLLTVKRTSKQAVNQILTAAAAAQYRGIVAVTDKPLVSRDIVGNAASALVDLSLTQVVDGDLIKVVAWYDNEWAYCCRLIELAEYISKK</sequence>
<reference evidence="10" key="1">
    <citation type="submission" date="2017-09" db="EMBL/GenBank/DDBJ databases">
        <title>Depth-based differentiation of microbial function through sediment-hosted aquifers and enrichment of novel symbionts in the deep terrestrial subsurface.</title>
        <authorList>
            <person name="Probst A.J."/>
            <person name="Ladd B."/>
            <person name="Jarett J.K."/>
            <person name="Geller-Mcgrath D.E."/>
            <person name="Sieber C.M.K."/>
            <person name="Emerson J.B."/>
            <person name="Anantharaman K."/>
            <person name="Thomas B.C."/>
            <person name="Malmstrom R."/>
            <person name="Stieglmeier M."/>
            <person name="Klingl A."/>
            <person name="Woyke T."/>
            <person name="Ryan C.M."/>
            <person name="Banfield J.F."/>
        </authorList>
    </citation>
    <scope>NUCLEOTIDE SEQUENCE [LARGE SCALE GENOMIC DNA]</scope>
</reference>
<dbReference type="EMBL" id="PEZK01000004">
    <property type="protein sequence ID" value="PIU02437.1"/>
    <property type="molecule type" value="Genomic_DNA"/>
</dbReference>
<evidence type="ECO:0000313" key="10">
    <source>
        <dbReference type="Proteomes" id="UP000231214"/>
    </source>
</evidence>
<dbReference type="SUPFAM" id="SSF55347">
    <property type="entry name" value="Glyceraldehyde-3-phosphate dehydrogenase-like, C-terminal domain"/>
    <property type="match status" value="1"/>
</dbReference>
<evidence type="ECO:0000256" key="1">
    <source>
        <dbReference type="ARBA" id="ARBA00007406"/>
    </source>
</evidence>
<keyword evidence="5" id="KW-0547">Nucleotide-binding</keyword>
<dbReference type="PIRSF" id="PIRSF000149">
    <property type="entry name" value="GAP_DH"/>
    <property type="match status" value="1"/>
</dbReference>
<dbReference type="FunFam" id="3.30.360.10:FF:000002">
    <property type="entry name" value="Glyceraldehyde-3-phosphate dehydrogenase"/>
    <property type="match status" value="1"/>
</dbReference>
<dbReference type="Proteomes" id="UP000231214">
    <property type="component" value="Unassembled WGS sequence"/>
</dbReference>
<dbReference type="CDD" id="cd05214">
    <property type="entry name" value="GAPDH_I_N"/>
    <property type="match status" value="1"/>
</dbReference>
<feature type="active site" description="Nucleophile" evidence="3">
    <location>
        <position position="158"/>
    </location>
</feature>
<feature type="binding site" evidence="5">
    <location>
        <position position="129"/>
    </location>
    <ligand>
        <name>NAD(+)</name>
        <dbReference type="ChEBI" id="CHEBI:57540"/>
    </ligand>
</feature>
<dbReference type="Pfam" id="PF00044">
    <property type="entry name" value="Gp_dh_N"/>
    <property type="match status" value="1"/>
</dbReference>
<evidence type="ECO:0000259" key="8">
    <source>
        <dbReference type="SMART" id="SM00846"/>
    </source>
</evidence>
<feature type="binding site" evidence="4">
    <location>
        <position position="188"/>
    </location>
    <ligand>
        <name>D-glyceraldehyde 3-phosphate</name>
        <dbReference type="ChEBI" id="CHEBI:59776"/>
    </ligand>
</feature>
<dbReference type="SMART" id="SM00846">
    <property type="entry name" value="Gp_dh_N"/>
    <property type="match status" value="1"/>
</dbReference>
<proteinExistence type="inferred from homology"/>
<dbReference type="Gene3D" id="3.30.360.10">
    <property type="entry name" value="Dihydrodipicolinate Reductase, domain 2"/>
    <property type="match status" value="1"/>
</dbReference>
<dbReference type="InterPro" id="IPR020831">
    <property type="entry name" value="GlycerAld/Erythrose_P_DH"/>
</dbReference>
<evidence type="ECO:0000256" key="5">
    <source>
        <dbReference type="PIRSR" id="PIRSR000149-3"/>
    </source>
</evidence>
<dbReference type="GO" id="GO:0016620">
    <property type="term" value="F:oxidoreductase activity, acting on the aldehyde or oxo group of donors, NAD or NADP as acceptor"/>
    <property type="evidence" value="ECO:0007669"/>
    <property type="project" value="InterPro"/>
</dbReference>
<gene>
    <name evidence="9" type="ORF">COT66_00180</name>
</gene>
<evidence type="ECO:0000256" key="6">
    <source>
        <dbReference type="PIRSR" id="PIRSR000149-4"/>
    </source>
</evidence>
<feature type="binding site" evidence="4">
    <location>
        <position position="239"/>
    </location>
    <ligand>
        <name>D-glyceraldehyde 3-phosphate</name>
        <dbReference type="ChEBI" id="CHEBI:59776"/>
    </ligand>
</feature>
<dbReference type="Gene3D" id="3.40.50.720">
    <property type="entry name" value="NAD(P)-binding Rossmann-like Domain"/>
    <property type="match status" value="1"/>
</dbReference>
<dbReference type="CDD" id="cd18126">
    <property type="entry name" value="GAPDH_I_C"/>
    <property type="match status" value="1"/>
</dbReference>
<evidence type="ECO:0000256" key="4">
    <source>
        <dbReference type="PIRSR" id="PIRSR000149-2"/>
    </source>
</evidence>